<evidence type="ECO:0000313" key="1">
    <source>
        <dbReference type="EMBL" id="DAD86805.1"/>
    </source>
</evidence>
<proteinExistence type="predicted"/>
<evidence type="ECO:0008006" key="2">
    <source>
        <dbReference type="Google" id="ProtNLM"/>
    </source>
</evidence>
<dbReference type="EMBL" id="BK015008">
    <property type="protein sequence ID" value="DAD86805.1"/>
    <property type="molecule type" value="Genomic_DNA"/>
</dbReference>
<name>A0A8S5MWM0_9CAUD</name>
<sequence>MMQFARAGYTDVEIQAALVAPTRQIRVRYELLGRDLQYKRDITTVSSGTITFDSGSAIMRTAAFEMRDEEIDYLSARVRPVFGLRMGDTWAEWPLGVFVLSSPERMAKAKTVSRTVEAYDLNQLLKTDGISTRLYYPAGTRYTDIVLNVLYGAGITRANIEGAEDTIAEAVEYAPGAYRLDIINELLAAINYTPIHPDANGIFIARKQRNIELGDIAYKYSTKQDSVIMGEAKEAVDYFDTPNRFIAYVSSPEVAPMRAVYENADPQSPLSTKNRQVVTEVIELRDISTQAELDAYVRRRAIEAEADLHGIDFATGLMPMHGYKDVYQVEHEVLGINEIYQETAWNMELRAGGKMKHKARRITG</sequence>
<reference evidence="1" key="1">
    <citation type="journal article" date="2021" name="Proc. Natl. Acad. Sci. U.S.A.">
        <title>A Catalog of Tens of Thousands of Viruses from Human Metagenomes Reveals Hidden Associations with Chronic Diseases.</title>
        <authorList>
            <person name="Tisza M.J."/>
            <person name="Buck C.B."/>
        </authorList>
    </citation>
    <scope>NUCLEOTIDE SEQUENCE</scope>
    <source>
        <strain evidence="1">Ct91l7</strain>
    </source>
</reference>
<protein>
    <recommendedName>
        <fullName evidence="2">Tail protein</fullName>
    </recommendedName>
</protein>
<organism evidence="1">
    <name type="scientific">Siphoviridae sp. ct91l7</name>
    <dbReference type="NCBI Taxonomy" id="2826173"/>
    <lineage>
        <taxon>Viruses</taxon>
        <taxon>Duplodnaviria</taxon>
        <taxon>Heunggongvirae</taxon>
        <taxon>Uroviricota</taxon>
        <taxon>Caudoviricetes</taxon>
    </lineage>
</organism>
<accession>A0A8S5MWM0</accession>